<name>A0ABZ0Z699_9CAUD</name>
<dbReference type="Proteomes" id="UP001358193">
    <property type="component" value="Segment"/>
</dbReference>
<organism evidence="1 2">
    <name type="scientific">phage Lak_Megaphage_Sonny</name>
    <dbReference type="NCBI Taxonomy" id="3109229"/>
    <lineage>
        <taxon>Viruses</taxon>
        <taxon>Duplodnaviria</taxon>
        <taxon>Heunggongvirae</taxon>
        <taxon>Uroviricota</taxon>
        <taxon>Caudoviricetes</taxon>
        <taxon>Caudoviricetes code 15 clade</taxon>
    </lineage>
</organism>
<dbReference type="EMBL" id="OR769223">
    <property type="protein sequence ID" value="WQJ53757.1"/>
    <property type="molecule type" value="Genomic_DNA"/>
</dbReference>
<evidence type="ECO:0000313" key="2">
    <source>
        <dbReference type="Proteomes" id="UP001358193"/>
    </source>
</evidence>
<proteinExistence type="predicted"/>
<evidence type="ECO:0000313" key="1">
    <source>
        <dbReference type="EMBL" id="WQJ53757.1"/>
    </source>
</evidence>
<keyword evidence="2" id="KW-1185">Reference proteome</keyword>
<accession>A0ABZ0Z699</accession>
<sequence>MLNKNIPPWFPKYMYIYGDICVRTHLSDDHHAYYLFLKRKTKEKLYYDGYEYFLYGNPEDGCIPSDPIEFLEKTQGDLYDECVAKYFIDAWNEIIDKYGVIGCQDITYEKGYISHKETYNQNLKWTQWISNNAFNYFYQYINLKCNDRDNVLVLDKIIDEKSAYYWKCSGEYGIRITFDKLLQKENDTVYIENPKNIEFATAYQFIENNPQYKLDTTEHFYKDAINTIKKENPLFKNVIANTAHGYTYIACEFDCKFTNWTFN</sequence>
<reference evidence="1 2" key="1">
    <citation type="submission" date="2023-11" db="EMBL/GenBank/DDBJ databases">
        <authorList>
            <person name="Cook R."/>
            <person name="Crisci M."/>
            <person name="Pye H."/>
            <person name="Adriaenssens E."/>
            <person name="Santini J."/>
        </authorList>
    </citation>
    <scope>NUCLEOTIDE SEQUENCE [LARGE SCALE GENOMIC DNA]</scope>
    <source>
        <strain evidence="1">Lak_Megaphage_Sonny</strain>
    </source>
</reference>
<protein>
    <submittedName>
        <fullName evidence="1">Uncharacterized protein</fullName>
    </submittedName>
</protein>